<dbReference type="Pfam" id="PF20506">
    <property type="entry name" value="DUF6732"/>
    <property type="match status" value="1"/>
</dbReference>
<evidence type="ECO:0000313" key="2">
    <source>
        <dbReference type="EMBL" id="EPX76312.1"/>
    </source>
</evidence>
<dbReference type="AlphaFoldDB" id="S9Q8F8"/>
<name>S9Q8F8_9RHOB</name>
<dbReference type="HOGENOM" id="CLU_2937529_0_0_5"/>
<organism evidence="2 3">
    <name type="scientific">Salipiger mucosus DSM 16094</name>
    <dbReference type="NCBI Taxonomy" id="1123237"/>
    <lineage>
        <taxon>Bacteria</taxon>
        <taxon>Pseudomonadati</taxon>
        <taxon>Pseudomonadota</taxon>
        <taxon>Alphaproteobacteria</taxon>
        <taxon>Rhodobacterales</taxon>
        <taxon>Roseobacteraceae</taxon>
        <taxon>Salipiger</taxon>
    </lineage>
</organism>
<gene>
    <name evidence="2" type="ORF">Salmuc_00059</name>
</gene>
<feature type="transmembrane region" description="Helical" evidence="1">
    <location>
        <begin position="32"/>
        <end position="51"/>
    </location>
</feature>
<dbReference type="EMBL" id="APVH01000055">
    <property type="protein sequence ID" value="EPX76312.1"/>
    <property type="molecule type" value="Genomic_DNA"/>
</dbReference>
<proteinExistence type="predicted"/>
<evidence type="ECO:0000256" key="1">
    <source>
        <dbReference type="SAM" id="Phobius"/>
    </source>
</evidence>
<reference evidence="3" key="1">
    <citation type="journal article" date="2014" name="Stand. Genomic Sci.">
        <title>Genome sequence of the exopolysaccharide-producing Salipiger mucosus type strain (DSM 16094(T)), a moderately halophilic member of the Roseobacter clade.</title>
        <authorList>
            <person name="Riedel T."/>
            <person name="Spring S."/>
            <person name="Fiebig A."/>
            <person name="Petersen J."/>
            <person name="Kyrpides N.C."/>
            <person name="Goker M."/>
            <person name="Klenk H.P."/>
        </authorList>
    </citation>
    <scope>NUCLEOTIDE SEQUENCE [LARGE SCALE GENOMIC DNA]</scope>
    <source>
        <strain evidence="3">DSM 16094</strain>
    </source>
</reference>
<dbReference type="RefSeq" id="WP_020041894.1">
    <property type="nucleotide sequence ID" value="NZ_KE557284.1"/>
</dbReference>
<sequence length="57" mass="6182">MKQSFVIWLATATAAAAHPGHDAPLTGASHWLLSPLHGAGVIALAGALWWWRRPERE</sequence>
<accession>S9Q8F8</accession>
<comment type="caution">
    <text evidence="2">The sequence shown here is derived from an EMBL/GenBank/DDBJ whole genome shotgun (WGS) entry which is preliminary data.</text>
</comment>
<evidence type="ECO:0000313" key="3">
    <source>
        <dbReference type="Proteomes" id="UP000015347"/>
    </source>
</evidence>
<keyword evidence="1" id="KW-1133">Transmembrane helix</keyword>
<keyword evidence="3" id="KW-1185">Reference proteome</keyword>
<dbReference type="Proteomes" id="UP000015347">
    <property type="component" value="Unassembled WGS sequence"/>
</dbReference>
<dbReference type="InterPro" id="IPR046619">
    <property type="entry name" value="DUF6732"/>
</dbReference>
<protein>
    <submittedName>
        <fullName evidence="2">Uncharacterized protein</fullName>
    </submittedName>
</protein>
<dbReference type="STRING" id="1123237.Salmuc_00059"/>
<keyword evidence="1" id="KW-0812">Transmembrane</keyword>
<keyword evidence="1" id="KW-0472">Membrane</keyword>